<gene>
    <name evidence="4" type="ORF">EDM57_06060</name>
</gene>
<dbReference type="Gene3D" id="1.10.10.10">
    <property type="entry name" value="Winged helix-like DNA-binding domain superfamily/Winged helix DNA-binding domain"/>
    <property type="match status" value="1"/>
</dbReference>
<dbReference type="InterPro" id="IPR051534">
    <property type="entry name" value="CBASS_pafABC_assoc_protein"/>
</dbReference>
<keyword evidence="5" id="KW-1185">Reference proteome</keyword>
<evidence type="ECO:0000256" key="2">
    <source>
        <dbReference type="ARBA" id="ARBA00023163"/>
    </source>
</evidence>
<keyword evidence="1" id="KW-0805">Transcription regulation</keyword>
<dbReference type="InterPro" id="IPR026881">
    <property type="entry name" value="WYL_dom"/>
</dbReference>
<dbReference type="Pfam" id="PF13280">
    <property type="entry name" value="WYL"/>
    <property type="match status" value="1"/>
</dbReference>
<dbReference type="OrthoDB" id="9815009at2"/>
<dbReference type="SUPFAM" id="SSF46785">
    <property type="entry name" value="Winged helix' DNA-binding domain"/>
    <property type="match status" value="1"/>
</dbReference>
<dbReference type="AlphaFoldDB" id="A0A3M8B879"/>
<dbReference type="InterPro" id="IPR036390">
    <property type="entry name" value="WH_DNA-bd_sf"/>
</dbReference>
<dbReference type="SMART" id="SM00420">
    <property type="entry name" value="HTH_DEOR"/>
    <property type="match status" value="1"/>
</dbReference>
<sequence>MSKSQRLLELLMAVNRKRSFTVGELAREFGVSQRTMLRDLQELSEWGVPLYSEVGPHGGYRVLKERILPPIAFSEEEAVAIFFAIHALRHYSSLPFAAEAASAVSKFYACMPPDVRERIDQMRNRVDFVTPKRQAESPYLSILLEAAVEQKVLVIEYESRERRSSRHIQPIGIYTRNGLWYCPAYCWQNEDYRVFRCDRIHAAAFAGAEWEPLDLRDVHLANRKSQRVIAEQEGSPVYAELTRAGVQMCEVEAWAASLLHTRPDGTGWLAGSIAEGDLDYFAKYFIGLGLEVTVLCSPELLASMKRYLAELTGKYGEKAEGGTDLTNRKQNETATDFPKLAKPALRALAQAGYERLEQLTAVSETELLKLHGMGPKAVEQLRDALAAKGLSFARGTDSQ</sequence>
<accession>A0A3M8B879</accession>
<dbReference type="PROSITE" id="PS51000">
    <property type="entry name" value="HTH_DEOR_2"/>
    <property type="match status" value="1"/>
</dbReference>
<dbReference type="SUPFAM" id="SSF47789">
    <property type="entry name" value="C-terminal domain of RNA polymerase alpha subunit"/>
    <property type="match status" value="1"/>
</dbReference>
<evidence type="ECO:0000256" key="1">
    <source>
        <dbReference type="ARBA" id="ARBA00023015"/>
    </source>
</evidence>
<dbReference type="Pfam" id="PF08279">
    <property type="entry name" value="HTH_11"/>
    <property type="match status" value="1"/>
</dbReference>
<evidence type="ECO:0000259" key="3">
    <source>
        <dbReference type="PROSITE" id="PS51000"/>
    </source>
</evidence>
<proteinExistence type="predicted"/>
<dbReference type="InterPro" id="IPR036388">
    <property type="entry name" value="WH-like_DNA-bd_sf"/>
</dbReference>
<organism evidence="4 5">
    <name type="scientific">Brevibacillus gelatini</name>
    <dbReference type="NCBI Taxonomy" id="1655277"/>
    <lineage>
        <taxon>Bacteria</taxon>
        <taxon>Bacillati</taxon>
        <taxon>Bacillota</taxon>
        <taxon>Bacilli</taxon>
        <taxon>Bacillales</taxon>
        <taxon>Paenibacillaceae</taxon>
        <taxon>Brevibacillus</taxon>
    </lineage>
</organism>
<dbReference type="PANTHER" id="PTHR34580">
    <property type="match status" value="1"/>
</dbReference>
<name>A0A3M8B879_9BACL</name>
<dbReference type="PANTHER" id="PTHR34580:SF9">
    <property type="entry name" value="SLL5097 PROTEIN"/>
    <property type="match status" value="1"/>
</dbReference>
<protein>
    <submittedName>
        <fullName evidence="4">WYL domain-containing protein</fullName>
    </submittedName>
</protein>
<dbReference type="Gene3D" id="1.10.150.20">
    <property type="entry name" value="5' to 3' exonuclease, C-terminal subdomain"/>
    <property type="match status" value="1"/>
</dbReference>
<dbReference type="InterPro" id="IPR013196">
    <property type="entry name" value="HTH_11"/>
</dbReference>
<feature type="domain" description="HTH deoR-type" evidence="3">
    <location>
        <begin position="3"/>
        <end position="62"/>
    </location>
</feature>
<dbReference type="GO" id="GO:0003700">
    <property type="term" value="F:DNA-binding transcription factor activity"/>
    <property type="evidence" value="ECO:0007669"/>
    <property type="project" value="InterPro"/>
</dbReference>
<evidence type="ECO:0000313" key="4">
    <source>
        <dbReference type="EMBL" id="RNB59035.1"/>
    </source>
</evidence>
<dbReference type="InterPro" id="IPR001034">
    <property type="entry name" value="DeoR_HTH"/>
</dbReference>
<reference evidence="4 5" key="1">
    <citation type="submission" date="2018-10" db="EMBL/GenBank/DDBJ databases">
        <title>Phylogenomics of Brevibacillus.</title>
        <authorList>
            <person name="Dunlap C."/>
        </authorList>
    </citation>
    <scope>NUCLEOTIDE SEQUENCE [LARGE SCALE GENOMIC DNA]</scope>
    <source>
        <strain evidence="4 5">DSM 100115</strain>
    </source>
</reference>
<dbReference type="PROSITE" id="PS52050">
    <property type="entry name" value="WYL"/>
    <property type="match status" value="1"/>
</dbReference>
<evidence type="ECO:0000313" key="5">
    <source>
        <dbReference type="Proteomes" id="UP000268829"/>
    </source>
</evidence>
<dbReference type="Proteomes" id="UP000268829">
    <property type="component" value="Unassembled WGS sequence"/>
</dbReference>
<keyword evidence="2" id="KW-0804">Transcription</keyword>
<comment type="caution">
    <text evidence="4">The sequence shown here is derived from an EMBL/GenBank/DDBJ whole genome shotgun (WGS) entry which is preliminary data.</text>
</comment>
<dbReference type="EMBL" id="RHHS01000015">
    <property type="protein sequence ID" value="RNB59035.1"/>
    <property type="molecule type" value="Genomic_DNA"/>
</dbReference>